<proteinExistence type="predicted"/>
<name>X1KUX6_9ZZZZ</name>
<protein>
    <submittedName>
        <fullName evidence="1">Uncharacterized protein</fullName>
    </submittedName>
</protein>
<reference evidence="1" key="1">
    <citation type="journal article" date="2014" name="Front. Microbiol.">
        <title>High frequency of phylogenetically diverse reductive dehalogenase-homologous genes in deep subseafloor sedimentary metagenomes.</title>
        <authorList>
            <person name="Kawai M."/>
            <person name="Futagami T."/>
            <person name="Toyoda A."/>
            <person name="Takaki Y."/>
            <person name="Nishi S."/>
            <person name="Hori S."/>
            <person name="Arai W."/>
            <person name="Tsubouchi T."/>
            <person name="Morono Y."/>
            <person name="Uchiyama I."/>
            <person name="Ito T."/>
            <person name="Fujiyama A."/>
            <person name="Inagaki F."/>
            <person name="Takami H."/>
        </authorList>
    </citation>
    <scope>NUCLEOTIDE SEQUENCE</scope>
    <source>
        <strain evidence="1">Expedition CK06-06</strain>
    </source>
</reference>
<organism evidence="1">
    <name type="scientific">marine sediment metagenome</name>
    <dbReference type="NCBI Taxonomy" id="412755"/>
    <lineage>
        <taxon>unclassified sequences</taxon>
        <taxon>metagenomes</taxon>
        <taxon>ecological metagenomes</taxon>
    </lineage>
</organism>
<evidence type="ECO:0000313" key="1">
    <source>
        <dbReference type="EMBL" id="GAH97445.1"/>
    </source>
</evidence>
<gene>
    <name evidence="1" type="ORF">S03H2_70853</name>
</gene>
<feature type="non-terminal residue" evidence="1">
    <location>
        <position position="1"/>
    </location>
</feature>
<comment type="caution">
    <text evidence="1">The sequence shown here is derived from an EMBL/GenBank/DDBJ whole genome shotgun (WGS) entry which is preliminary data.</text>
</comment>
<dbReference type="EMBL" id="BARU01047217">
    <property type="protein sequence ID" value="GAH97445.1"/>
    <property type="molecule type" value="Genomic_DNA"/>
</dbReference>
<accession>X1KUX6</accession>
<dbReference type="AlphaFoldDB" id="X1KUX6"/>
<sequence>APLPKEVMIFAVGTQEVAQVTEEMTGKVSEAMPKVVSLVLEEVSSTSIGSL</sequence>